<name>A0A4Q2ULF8_9BACT</name>
<proteinExistence type="predicted"/>
<dbReference type="EMBL" id="SBLB01000002">
    <property type="protein sequence ID" value="RYC70056.1"/>
    <property type="molecule type" value="Genomic_DNA"/>
</dbReference>
<reference evidence="1 2" key="1">
    <citation type="submission" date="2019-01" db="EMBL/GenBank/DDBJ databases">
        <title>Spirosoma flava sp. nov., a propanil-degrading bacterium isolated from herbicide-contaminated soil.</title>
        <authorList>
            <person name="Zhang L."/>
            <person name="Jiang J.-D."/>
        </authorList>
    </citation>
    <scope>NUCLEOTIDE SEQUENCE [LARGE SCALE GENOMIC DNA]</scope>
    <source>
        <strain evidence="1 2">TY50</strain>
    </source>
</reference>
<organism evidence="1 2">
    <name type="scientific">Spirosoma sordidisoli</name>
    <dbReference type="NCBI Taxonomy" id="2502893"/>
    <lineage>
        <taxon>Bacteria</taxon>
        <taxon>Pseudomonadati</taxon>
        <taxon>Bacteroidota</taxon>
        <taxon>Cytophagia</taxon>
        <taxon>Cytophagales</taxon>
        <taxon>Cytophagaceae</taxon>
        <taxon>Spirosoma</taxon>
    </lineage>
</organism>
<keyword evidence="2" id="KW-1185">Reference proteome</keyword>
<sequence length="323" mass="34651">MKKTTFLFTLAISLWISIGITSATVFRVNNGLTENISGRLFTEIKSAHDHVSVRNGDTLMVEGSGKEYEFFTCTKRLIIMGPGYFLGENNGVNSVVASAKVSSITFEVESKGSYLIGMEVTFRVSVFANNVYIIRSKANQLYFNRAAGCKVAMSHITSIGGFAVGGDISVTNSIIDNDASGIAYVNYDNNILIGKTYTWQVSAGTFRNNILIDRDAKVDIKSPNMQNNLAQNGQFGTDNGNRIYETADLFVGGTSSDGRYRIKANSPYIAAGYNGTQPGIFGGSEPYVLSGTPPIPILYDLNVPGSGSAASGLTISVKIRGAN</sequence>
<dbReference type="AlphaFoldDB" id="A0A4Q2ULF8"/>
<protein>
    <recommendedName>
        <fullName evidence="3">Right-handed parallel beta-helix repeat-containing protein</fullName>
    </recommendedName>
</protein>
<comment type="caution">
    <text evidence="1">The sequence shown here is derived from an EMBL/GenBank/DDBJ whole genome shotgun (WGS) entry which is preliminary data.</text>
</comment>
<evidence type="ECO:0008006" key="3">
    <source>
        <dbReference type="Google" id="ProtNLM"/>
    </source>
</evidence>
<accession>A0A4Q2ULF8</accession>
<gene>
    <name evidence="1" type="ORF">EQG79_09300</name>
</gene>
<evidence type="ECO:0000313" key="2">
    <source>
        <dbReference type="Proteomes" id="UP000290407"/>
    </source>
</evidence>
<dbReference type="InterPro" id="IPR011050">
    <property type="entry name" value="Pectin_lyase_fold/virulence"/>
</dbReference>
<dbReference type="Proteomes" id="UP000290407">
    <property type="component" value="Unassembled WGS sequence"/>
</dbReference>
<evidence type="ECO:0000313" key="1">
    <source>
        <dbReference type="EMBL" id="RYC70056.1"/>
    </source>
</evidence>
<dbReference type="SUPFAM" id="SSF51126">
    <property type="entry name" value="Pectin lyase-like"/>
    <property type="match status" value="1"/>
</dbReference>
<dbReference type="RefSeq" id="WP_129601284.1">
    <property type="nucleotide sequence ID" value="NZ_SBLB01000002.1"/>
</dbReference>